<dbReference type="EMBL" id="JADBDY010000001">
    <property type="protein sequence ID" value="MBE1459049.1"/>
    <property type="molecule type" value="Genomic_DNA"/>
</dbReference>
<reference evidence="5 6" key="1">
    <citation type="submission" date="2020-10" db="EMBL/GenBank/DDBJ databases">
        <title>Sequencing the genomes of 1000 actinobacteria strains.</title>
        <authorList>
            <person name="Klenk H.-P."/>
        </authorList>
    </citation>
    <scope>NUCLEOTIDE SEQUENCE [LARGE SCALE GENOMIC DNA]</scope>
    <source>
        <strain evidence="5 6">DSM 45157</strain>
    </source>
</reference>
<name>A0ABR9HJ69_9ACTN</name>
<feature type="domain" description="Tetracyclin repressor-like C-terminal" evidence="4">
    <location>
        <begin position="17"/>
        <end position="112"/>
    </location>
</feature>
<evidence type="ECO:0000313" key="5">
    <source>
        <dbReference type="EMBL" id="MBE1459049.1"/>
    </source>
</evidence>
<organism evidence="5 6">
    <name type="scientific">Nocardiopsis terrae</name>
    <dbReference type="NCBI Taxonomy" id="372655"/>
    <lineage>
        <taxon>Bacteria</taxon>
        <taxon>Bacillati</taxon>
        <taxon>Actinomycetota</taxon>
        <taxon>Actinomycetes</taxon>
        <taxon>Streptosporangiales</taxon>
        <taxon>Nocardiopsidaceae</taxon>
        <taxon>Nocardiopsis</taxon>
    </lineage>
</organism>
<dbReference type="InterPro" id="IPR036271">
    <property type="entry name" value="Tet_transcr_reg_TetR-rel_C_sf"/>
</dbReference>
<protein>
    <recommendedName>
        <fullName evidence="4">Tetracyclin repressor-like C-terminal domain-containing protein</fullName>
    </recommendedName>
</protein>
<comment type="caution">
    <text evidence="5">The sequence shown here is derived from an EMBL/GenBank/DDBJ whole genome shotgun (WGS) entry which is preliminary data.</text>
</comment>
<feature type="region of interest" description="Disordered" evidence="3">
    <location>
        <begin position="191"/>
        <end position="214"/>
    </location>
</feature>
<keyword evidence="2" id="KW-0804">Transcription</keyword>
<dbReference type="Proteomes" id="UP000598217">
    <property type="component" value="Unassembled WGS sequence"/>
</dbReference>
<sequence length="214" mass="21786">MTARQATLLDTAGATVLERVRALLTAITEDETANRADGHGAGCFTVNTITAVASRNPDIARLVEADLQRRLSGLRLTLRDGQLDGSVTADRAPEDLAWYVTSLLYGMRIAAQSGAGPKTLAGTASTGLAPSYGAMVLARVVTGTAAGAFLGVALSAHVPAVALLSMTGIGLVGITLNPAMVPPALRAARVGQEAADTAQERSSGGEGPENILVP</sequence>
<dbReference type="SUPFAM" id="SSF48498">
    <property type="entry name" value="Tetracyclin repressor-like, C-terminal domain"/>
    <property type="match status" value="1"/>
</dbReference>
<evidence type="ECO:0000256" key="1">
    <source>
        <dbReference type="ARBA" id="ARBA00023015"/>
    </source>
</evidence>
<dbReference type="Pfam" id="PF16925">
    <property type="entry name" value="TetR_C_13"/>
    <property type="match status" value="1"/>
</dbReference>
<evidence type="ECO:0000313" key="6">
    <source>
        <dbReference type="Proteomes" id="UP000598217"/>
    </source>
</evidence>
<gene>
    <name evidence="5" type="ORF">H4W79_003263</name>
</gene>
<accession>A0ABR9HJ69</accession>
<evidence type="ECO:0000259" key="4">
    <source>
        <dbReference type="Pfam" id="PF16925"/>
    </source>
</evidence>
<evidence type="ECO:0000256" key="3">
    <source>
        <dbReference type="SAM" id="MobiDB-lite"/>
    </source>
</evidence>
<keyword evidence="6" id="KW-1185">Reference proteome</keyword>
<dbReference type="Gene3D" id="1.10.357.10">
    <property type="entry name" value="Tetracycline Repressor, domain 2"/>
    <property type="match status" value="1"/>
</dbReference>
<proteinExistence type="predicted"/>
<keyword evidence="1" id="KW-0805">Transcription regulation</keyword>
<evidence type="ECO:0000256" key="2">
    <source>
        <dbReference type="ARBA" id="ARBA00023163"/>
    </source>
</evidence>
<dbReference type="InterPro" id="IPR011075">
    <property type="entry name" value="TetR_C"/>
</dbReference>